<keyword evidence="3" id="KW-1133">Transmembrane helix</keyword>
<dbReference type="STRING" id="7868.ENSCMIP00000003415"/>
<dbReference type="GeneTree" id="ENSGT00940000163763"/>
<reference evidence="4" key="4">
    <citation type="submission" date="2025-08" db="UniProtKB">
        <authorList>
            <consortium name="Ensembl"/>
        </authorList>
    </citation>
    <scope>IDENTIFICATION</scope>
</reference>
<name>A0A4W3GKQ7_CALMI</name>
<reference evidence="5" key="1">
    <citation type="journal article" date="2006" name="Science">
        <title>Ancient noncoding elements conserved in the human genome.</title>
        <authorList>
            <person name="Venkatesh B."/>
            <person name="Kirkness E.F."/>
            <person name="Loh Y.H."/>
            <person name="Halpern A.L."/>
            <person name="Lee A.P."/>
            <person name="Johnson J."/>
            <person name="Dandona N."/>
            <person name="Viswanathan L.D."/>
            <person name="Tay A."/>
            <person name="Venter J.C."/>
            <person name="Strausberg R.L."/>
            <person name="Brenner S."/>
        </authorList>
    </citation>
    <scope>NUCLEOTIDE SEQUENCE [LARGE SCALE GENOMIC DNA]</scope>
</reference>
<accession>A0A4W3GKQ7</accession>
<reference evidence="5" key="2">
    <citation type="journal article" date="2007" name="PLoS Biol.">
        <title>Survey sequencing and comparative analysis of the elephant shark (Callorhinchus milii) genome.</title>
        <authorList>
            <person name="Venkatesh B."/>
            <person name="Kirkness E.F."/>
            <person name="Loh Y.H."/>
            <person name="Halpern A.L."/>
            <person name="Lee A.P."/>
            <person name="Johnson J."/>
            <person name="Dandona N."/>
            <person name="Viswanathan L.D."/>
            <person name="Tay A."/>
            <person name="Venter J.C."/>
            <person name="Strausberg R.L."/>
            <person name="Brenner S."/>
        </authorList>
    </citation>
    <scope>NUCLEOTIDE SEQUENCE [LARGE SCALE GENOMIC DNA]</scope>
</reference>
<keyword evidence="2" id="KW-0560">Oxidoreductase</keyword>
<reference evidence="4" key="5">
    <citation type="submission" date="2025-09" db="UniProtKB">
        <authorList>
            <consortium name="Ensembl"/>
        </authorList>
    </citation>
    <scope>IDENTIFICATION</scope>
</reference>
<dbReference type="Proteomes" id="UP000314986">
    <property type="component" value="Unassembled WGS sequence"/>
</dbReference>
<evidence type="ECO:0000256" key="3">
    <source>
        <dbReference type="SAM" id="Phobius"/>
    </source>
</evidence>
<dbReference type="InParanoid" id="A0A4W3GKQ7"/>
<dbReference type="RefSeq" id="XP_007910495.2">
    <property type="nucleotide sequence ID" value="XM_007912304.2"/>
</dbReference>
<dbReference type="Ensembl" id="ENSCMIT00000003547.1">
    <property type="protein sequence ID" value="ENSCMIP00000003415.1"/>
    <property type="gene ID" value="ENSCMIG00000002050.1"/>
</dbReference>
<dbReference type="PANTHER" id="PTHR43157">
    <property type="entry name" value="PHOSPHATIDYLINOSITOL-GLYCAN BIOSYNTHESIS CLASS F PROTEIN-RELATED"/>
    <property type="match status" value="1"/>
</dbReference>
<proteinExistence type="inferred from homology"/>
<evidence type="ECO:0000313" key="5">
    <source>
        <dbReference type="Proteomes" id="UP000314986"/>
    </source>
</evidence>
<keyword evidence="5" id="KW-1185">Reference proteome</keyword>
<sequence>MEWISLICHPLWFLVSVILIIVVKWQRKGYWKPQDCPVRLTGKTVIVTGANTGIGKQIAMDLARRNARVILACRNLYRGRNTEQEIRHKTGNHNVHLRILDTSSLQSVRRFSEQINKEEKQLDILINNAGASGLKREITSDGLELTFATNCLGPFLLTNLLLEKLKLSTLARIVNVSSLNHARGKIDFTQMTGENFPPFDSAYNNTKLMNILHTMELSNHLQHSAVTVNAVNPGVVLTEVMRNYNVLIRSCFNIIGFFCFKSPQEGAVSTIYCAVSKELENVSGKYIDSDCSLRLPSPTAQDASIAGKLWDISERLTANSRDK</sequence>
<dbReference type="SUPFAM" id="SSF51735">
    <property type="entry name" value="NAD(P)-binding Rossmann-fold domains"/>
    <property type="match status" value="1"/>
</dbReference>
<dbReference type="GeneID" id="103191314"/>
<organism evidence="4 5">
    <name type="scientific">Callorhinchus milii</name>
    <name type="common">Ghost shark</name>
    <dbReference type="NCBI Taxonomy" id="7868"/>
    <lineage>
        <taxon>Eukaryota</taxon>
        <taxon>Metazoa</taxon>
        <taxon>Chordata</taxon>
        <taxon>Craniata</taxon>
        <taxon>Vertebrata</taxon>
        <taxon>Chondrichthyes</taxon>
        <taxon>Holocephali</taxon>
        <taxon>Chimaeriformes</taxon>
        <taxon>Callorhinchidae</taxon>
        <taxon>Callorhinchus</taxon>
    </lineage>
</organism>
<dbReference type="OrthoDB" id="191139at2759"/>
<dbReference type="GO" id="GO:0016491">
    <property type="term" value="F:oxidoreductase activity"/>
    <property type="evidence" value="ECO:0007669"/>
    <property type="project" value="UniProtKB-KW"/>
</dbReference>
<keyword evidence="3" id="KW-0472">Membrane</keyword>
<feature type="transmembrane region" description="Helical" evidence="3">
    <location>
        <begin position="6"/>
        <end position="23"/>
    </location>
</feature>
<comment type="similarity">
    <text evidence="1">Belongs to the short-chain dehydrogenases/reductases (SDR) family.</text>
</comment>
<dbReference type="PANTHER" id="PTHR43157:SF30">
    <property type="entry name" value="RETINOL DEHYDROGENASE 11-LIKE"/>
    <property type="match status" value="1"/>
</dbReference>
<reference evidence="5" key="3">
    <citation type="journal article" date="2014" name="Nature">
        <title>Elephant shark genome provides unique insights into gnathostome evolution.</title>
        <authorList>
            <consortium name="International Elephant Shark Genome Sequencing Consortium"/>
            <person name="Venkatesh B."/>
            <person name="Lee A.P."/>
            <person name="Ravi V."/>
            <person name="Maurya A.K."/>
            <person name="Lian M.M."/>
            <person name="Swann J.B."/>
            <person name="Ohta Y."/>
            <person name="Flajnik M.F."/>
            <person name="Sutoh Y."/>
            <person name="Kasahara M."/>
            <person name="Hoon S."/>
            <person name="Gangu V."/>
            <person name="Roy S.W."/>
            <person name="Irimia M."/>
            <person name="Korzh V."/>
            <person name="Kondrychyn I."/>
            <person name="Lim Z.W."/>
            <person name="Tay B.H."/>
            <person name="Tohari S."/>
            <person name="Kong K.W."/>
            <person name="Ho S."/>
            <person name="Lorente-Galdos B."/>
            <person name="Quilez J."/>
            <person name="Marques-Bonet T."/>
            <person name="Raney B.J."/>
            <person name="Ingham P.W."/>
            <person name="Tay A."/>
            <person name="Hillier L.W."/>
            <person name="Minx P."/>
            <person name="Boehm T."/>
            <person name="Wilson R.K."/>
            <person name="Brenner S."/>
            <person name="Warren W.C."/>
        </authorList>
    </citation>
    <scope>NUCLEOTIDE SEQUENCE [LARGE SCALE GENOMIC DNA]</scope>
</reference>
<dbReference type="Gene3D" id="3.40.50.720">
    <property type="entry name" value="NAD(P)-binding Rossmann-like Domain"/>
    <property type="match status" value="1"/>
</dbReference>
<dbReference type="InterPro" id="IPR002347">
    <property type="entry name" value="SDR_fam"/>
</dbReference>
<dbReference type="InterPro" id="IPR036291">
    <property type="entry name" value="NAD(P)-bd_dom_sf"/>
</dbReference>
<evidence type="ECO:0000313" key="4">
    <source>
        <dbReference type="Ensembl" id="ENSCMIP00000003415.1"/>
    </source>
</evidence>
<dbReference type="AlphaFoldDB" id="A0A4W3GKQ7"/>
<dbReference type="Pfam" id="PF00106">
    <property type="entry name" value="adh_short"/>
    <property type="match status" value="1"/>
</dbReference>
<gene>
    <name evidence="4" type="primary">zgc:64106</name>
</gene>
<dbReference type="KEGG" id="cmk:103191314"/>
<dbReference type="OMA" id="SHFHGKN"/>
<evidence type="ECO:0000256" key="1">
    <source>
        <dbReference type="ARBA" id="ARBA00006484"/>
    </source>
</evidence>
<dbReference type="PRINTS" id="PR00081">
    <property type="entry name" value="GDHRDH"/>
</dbReference>
<evidence type="ECO:0000256" key="2">
    <source>
        <dbReference type="ARBA" id="ARBA00023002"/>
    </source>
</evidence>
<protein>
    <submittedName>
        <fullName evidence="4">Zgc:64106</fullName>
    </submittedName>
</protein>
<keyword evidence="3" id="KW-0812">Transmembrane</keyword>